<evidence type="ECO:0000313" key="2">
    <source>
        <dbReference type="Proteomes" id="UP000502433"/>
    </source>
</evidence>
<gene>
    <name evidence="1" type="ORF">HGD76_15175</name>
</gene>
<dbReference type="RefSeq" id="WP_148760784.1">
    <property type="nucleotide sequence ID" value="NZ_CP051206.1"/>
</dbReference>
<dbReference type="Proteomes" id="UP000502433">
    <property type="component" value="Chromosome"/>
</dbReference>
<organism evidence="1 2">
    <name type="scientific">Dolichospermum flos-aquae CCAP 1403/13F</name>
    <dbReference type="NCBI Taxonomy" id="315271"/>
    <lineage>
        <taxon>Bacteria</taxon>
        <taxon>Bacillati</taxon>
        <taxon>Cyanobacteriota</taxon>
        <taxon>Cyanophyceae</taxon>
        <taxon>Nostocales</taxon>
        <taxon>Aphanizomenonaceae</taxon>
        <taxon>Dolichospermum</taxon>
    </lineage>
</organism>
<dbReference type="AlphaFoldDB" id="A0A6H2C2T6"/>
<sequence length="84" mass="9549">MKAIKVMATVNQQGSLSLDKPLNIIQNSRVEVIILIPEAVEINEDHEQISSKEEIIQDFRQSWHEAMTGHTIPVSQLWEGIENV</sequence>
<name>A0A6H2C2T6_DOLFA</name>
<evidence type="ECO:0000313" key="1">
    <source>
        <dbReference type="EMBL" id="QJB45314.1"/>
    </source>
</evidence>
<proteinExistence type="predicted"/>
<protein>
    <submittedName>
        <fullName evidence="1">Uncharacterized protein</fullName>
    </submittedName>
</protein>
<dbReference type="KEGG" id="dfs:HGD76_15175"/>
<reference evidence="1 2" key="2">
    <citation type="submission" date="2020-04" db="EMBL/GenBank/DDBJ databases">
        <authorList>
            <person name="Fomenkov A."/>
            <person name="Anton B.P."/>
            <person name="Roberts R.J."/>
        </authorList>
    </citation>
    <scope>NUCLEOTIDE SEQUENCE [LARGE SCALE GENOMIC DNA]</scope>
    <source>
        <strain evidence="1 2">CCAP 1403/13f</strain>
    </source>
</reference>
<dbReference type="EMBL" id="CP051206">
    <property type="protein sequence ID" value="QJB45314.1"/>
    <property type="molecule type" value="Genomic_DNA"/>
</dbReference>
<reference evidence="1 2" key="1">
    <citation type="submission" date="2020-04" db="EMBL/GenBank/DDBJ databases">
        <title>Genome-Wide Identification of 5-Methylcytosine Sites in Bacterial Genomes By High-Throughput Sequencing of MspJI Restriction Fragments.</title>
        <authorList>
            <person name="Wu V."/>
        </authorList>
    </citation>
    <scope>NUCLEOTIDE SEQUENCE [LARGE SCALE GENOMIC DNA]</scope>
    <source>
        <strain evidence="1 2">CCAP 1403/13f</strain>
    </source>
</reference>
<accession>A0A6H2C2T6</accession>